<gene>
    <name evidence="1" type="ORF">KPL71_027595</name>
</gene>
<reference evidence="2" key="1">
    <citation type="journal article" date="2023" name="Hortic. Res.">
        <title>A chromosome-level phased genome enabling allele-level studies in sweet orange: a case study on citrus Huanglongbing tolerance.</title>
        <authorList>
            <person name="Wu B."/>
            <person name="Yu Q."/>
            <person name="Deng Z."/>
            <person name="Duan Y."/>
            <person name="Luo F."/>
            <person name="Gmitter F. Jr."/>
        </authorList>
    </citation>
    <scope>NUCLEOTIDE SEQUENCE [LARGE SCALE GENOMIC DNA]</scope>
    <source>
        <strain evidence="2">cv. Valencia</strain>
    </source>
</reference>
<dbReference type="EMBL" id="CM039178">
    <property type="protein sequence ID" value="KAH9683137.1"/>
    <property type="molecule type" value="Genomic_DNA"/>
</dbReference>
<accession>A0ACB8I9J4</accession>
<organism evidence="1 2">
    <name type="scientific">Citrus sinensis</name>
    <name type="common">Sweet orange</name>
    <name type="synonym">Citrus aurantium var. sinensis</name>
    <dbReference type="NCBI Taxonomy" id="2711"/>
    <lineage>
        <taxon>Eukaryota</taxon>
        <taxon>Viridiplantae</taxon>
        <taxon>Streptophyta</taxon>
        <taxon>Embryophyta</taxon>
        <taxon>Tracheophyta</taxon>
        <taxon>Spermatophyta</taxon>
        <taxon>Magnoliopsida</taxon>
        <taxon>eudicotyledons</taxon>
        <taxon>Gunneridae</taxon>
        <taxon>Pentapetalae</taxon>
        <taxon>rosids</taxon>
        <taxon>malvids</taxon>
        <taxon>Sapindales</taxon>
        <taxon>Rutaceae</taxon>
        <taxon>Aurantioideae</taxon>
        <taxon>Citrus</taxon>
    </lineage>
</organism>
<name>A0ACB8I9J4_CITSI</name>
<evidence type="ECO:0000313" key="1">
    <source>
        <dbReference type="EMBL" id="KAH9683137.1"/>
    </source>
</evidence>
<comment type="caution">
    <text evidence="1">The sequence shown here is derived from an EMBL/GenBank/DDBJ whole genome shotgun (WGS) entry which is preliminary data.</text>
</comment>
<proteinExistence type="predicted"/>
<evidence type="ECO:0000313" key="2">
    <source>
        <dbReference type="Proteomes" id="UP000829398"/>
    </source>
</evidence>
<keyword evidence="2" id="KW-1185">Reference proteome</keyword>
<dbReference type="Proteomes" id="UP000829398">
    <property type="component" value="Chromosome 9"/>
</dbReference>
<sequence>MLAKEPGAGSTFDLPEEVLQVIPSDPFEQLDVARKITSLAISTRVSDLESEHSALRAQLAEKDSRIAELQSQIESIYSSLSDKLAQAQADKERLSKENEALTNTVRKLQRDVSKLEVFRKTLMQSLKDDEDASTGATPIAKPTPNGIRFIIAYIYFVLRMAFDDMRKQDDAAVAPTRTSSMHSQISEGGNSSFAEEREPESSRPGISHGFVLASQTSTPRLTPPGSPPSLSASVSPTKTPKPVSPRRHSISFSASRGMFDDRSSILSSVRSTHSSISSSESGSQTGKTRVDGKEFFRQVRNRLSYEQFAIFLANVKELNAHKQTKEVNYSRFLSHIFLSVVNCFLNPFVSAVFLENQETLRKTDEVFGPENKDLYTIFEGLITRNVH</sequence>
<protein>
    <submittedName>
        <fullName evidence="1">Uncharacterized protein</fullName>
    </submittedName>
</protein>